<name>A0A9J6BF44_POLVA</name>
<accession>A0A9J6BF44</accession>
<reference evidence="1" key="1">
    <citation type="submission" date="2021-03" db="EMBL/GenBank/DDBJ databases">
        <title>Chromosome level genome of the anhydrobiotic midge Polypedilum vanderplanki.</title>
        <authorList>
            <person name="Yoshida Y."/>
            <person name="Kikawada T."/>
            <person name="Gusev O."/>
        </authorList>
    </citation>
    <scope>NUCLEOTIDE SEQUENCE</scope>
    <source>
        <strain evidence="1">NIAS01</strain>
        <tissue evidence="1">Whole body or cell culture</tissue>
    </source>
</reference>
<gene>
    <name evidence="1" type="ORF">PVAND_016068</name>
</gene>
<protein>
    <submittedName>
        <fullName evidence="1">Uncharacterized protein</fullName>
    </submittedName>
</protein>
<organism evidence="1 2">
    <name type="scientific">Polypedilum vanderplanki</name>
    <name type="common">Sleeping chironomid midge</name>
    <dbReference type="NCBI Taxonomy" id="319348"/>
    <lineage>
        <taxon>Eukaryota</taxon>
        <taxon>Metazoa</taxon>
        <taxon>Ecdysozoa</taxon>
        <taxon>Arthropoda</taxon>
        <taxon>Hexapoda</taxon>
        <taxon>Insecta</taxon>
        <taxon>Pterygota</taxon>
        <taxon>Neoptera</taxon>
        <taxon>Endopterygota</taxon>
        <taxon>Diptera</taxon>
        <taxon>Nematocera</taxon>
        <taxon>Chironomoidea</taxon>
        <taxon>Chironomidae</taxon>
        <taxon>Chironominae</taxon>
        <taxon>Polypedilum</taxon>
        <taxon>Polypedilum</taxon>
    </lineage>
</organism>
<dbReference type="AlphaFoldDB" id="A0A9J6BF44"/>
<dbReference type="Proteomes" id="UP001107558">
    <property type="component" value="Chromosome 4"/>
</dbReference>
<evidence type="ECO:0000313" key="2">
    <source>
        <dbReference type="Proteomes" id="UP001107558"/>
    </source>
</evidence>
<sequence>MSSVSNAGGDSSCELYQEIFNETLKSFTKDVQSAVNSTIENMENFADENPNLSQNEFNIGLKEIHSTGQKNLSQIFQTFENIVVGLTSVSHVYLESVMFDDKPNEKFPLSCIENIFQAKYEMQVNHERLGYNLIKFTRK</sequence>
<evidence type="ECO:0000313" key="1">
    <source>
        <dbReference type="EMBL" id="KAG5668115.1"/>
    </source>
</evidence>
<comment type="caution">
    <text evidence="1">The sequence shown here is derived from an EMBL/GenBank/DDBJ whole genome shotgun (WGS) entry which is preliminary data.</text>
</comment>
<proteinExistence type="predicted"/>
<dbReference type="EMBL" id="JADBJN010000004">
    <property type="protein sequence ID" value="KAG5668115.1"/>
    <property type="molecule type" value="Genomic_DNA"/>
</dbReference>
<keyword evidence="2" id="KW-1185">Reference proteome</keyword>